<comment type="caution">
    <text evidence="2">The sequence shown here is derived from an EMBL/GenBank/DDBJ whole genome shotgun (WGS) entry which is preliminary data.</text>
</comment>
<dbReference type="Proteomes" id="UP000009320">
    <property type="component" value="Unassembled WGS sequence"/>
</dbReference>
<proteinExistence type="inferred from homology"/>
<dbReference type="InterPro" id="IPR029057">
    <property type="entry name" value="PRTase-like"/>
</dbReference>
<dbReference type="InterPro" id="IPR000836">
    <property type="entry name" value="PRTase_dom"/>
</dbReference>
<dbReference type="Gene3D" id="3.40.50.2020">
    <property type="match status" value="1"/>
</dbReference>
<accession>I7LB23</accession>
<name>I7LB23_9LACO</name>
<dbReference type="eggNOG" id="COG1040">
    <property type="taxonomic scope" value="Bacteria"/>
</dbReference>
<protein>
    <submittedName>
        <fullName evidence="2">Competence protein ComFC</fullName>
    </submittedName>
</protein>
<dbReference type="AlphaFoldDB" id="I7LB23"/>
<dbReference type="PATRIC" id="fig|1423758.3.peg.458"/>
<dbReference type="CDD" id="cd06223">
    <property type="entry name" value="PRTases_typeI"/>
    <property type="match status" value="1"/>
</dbReference>
<dbReference type="InterPro" id="IPR051910">
    <property type="entry name" value="ComF/GntX_DNA_util-trans"/>
</dbReference>
<dbReference type="PANTHER" id="PTHR47505">
    <property type="entry name" value="DNA UTILIZATION PROTEIN YHGH"/>
    <property type="match status" value="1"/>
</dbReference>
<dbReference type="SUPFAM" id="SSF53271">
    <property type="entry name" value="PRTase-like"/>
    <property type="match status" value="1"/>
</dbReference>
<evidence type="ECO:0000313" key="3">
    <source>
        <dbReference type="Proteomes" id="UP000009320"/>
    </source>
</evidence>
<organism evidence="2 3">
    <name type="scientific">Lactobacillus hominis DSM 23910 = CRBIP 24.179</name>
    <dbReference type="NCBI Taxonomy" id="1423758"/>
    <lineage>
        <taxon>Bacteria</taxon>
        <taxon>Bacillati</taxon>
        <taxon>Bacillota</taxon>
        <taxon>Bacilli</taxon>
        <taxon>Lactobacillales</taxon>
        <taxon>Lactobacillaceae</taxon>
        <taxon>Lactobacillus</taxon>
    </lineage>
</organism>
<keyword evidence="3" id="KW-1185">Reference proteome</keyword>
<dbReference type="EMBL" id="CAKE01000035">
    <property type="protein sequence ID" value="CCI82759.1"/>
    <property type="molecule type" value="Genomic_DNA"/>
</dbReference>
<dbReference type="PANTHER" id="PTHR47505:SF1">
    <property type="entry name" value="DNA UTILIZATION PROTEIN YHGH"/>
    <property type="match status" value="1"/>
</dbReference>
<dbReference type="STRING" id="1423758.FC41_GL000455"/>
<reference evidence="2 3" key="1">
    <citation type="submission" date="2012-06" db="EMBL/GenBank/DDBJ databases">
        <title>Draft Genome Sequence of Lactobacillus hominis Strain CRBIP 24.179T, isolated from human intestine.</title>
        <authorList>
            <person name="Cousin S."/>
            <person name="Ma L."/>
            <person name="Bizet C."/>
            <person name="Loux V."/>
            <person name="Bouchier C."/>
            <person name="Clermont D."/>
            <person name="Creno S."/>
        </authorList>
    </citation>
    <scope>NUCLEOTIDE SEQUENCE [LARGE SCALE GENOMIC DNA]</scope>
    <source>
        <strain evidence="3">CRBIP 24.179T</strain>
    </source>
</reference>
<evidence type="ECO:0000313" key="2">
    <source>
        <dbReference type="EMBL" id="CCI82759.1"/>
    </source>
</evidence>
<sequence length="155" mass="18188">MYPDNLLKNKALYRYNDAFHDLMVNYKRYGDFLLHEVLSYLVKKLPKADFYVPVPSSPSHLEKRKFDTISEIYKDLVPLTFALTKDNSQQAQGEKNKQQRLATKQTFKSVKKYKLSGRILLLDDIYTTGRTLYHARDALQQAYPKIEIMSFTIAR</sequence>
<comment type="similarity">
    <text evidence="1">Belongs to the ComF/GntX family.</text>
</comment>
<evidence type="ECO:0000256" key="1">
    <source>
        <dbReference type="ARBA" id="ARBA00008007"/>
    </source>
</evidence>
<gene>
    <name evidence="2" type="ORF">BN55_08760</name>
</gene>